<protein>
    <recommendedName>
        <fullName evidence="9">Serine carboxypeptidase</fullName>
    </recommendedName>
</protein>
<dbReference type="GO" id="GO:0008239">
    <property type="term" value="F:dipeptidyl-peptidase activity"/>
    <property type="evidence" value="ECO:0007669"/>
    <property type="project" value="TreeGrafter"/>
</dbReference>
<dbReference type="InterPro" id="IPR008758">
    <property type="entry name" value="Peptidase_S28"/>
</dbReference>
<evidence type="ECO:0000256" key="1">
    <source>
        <dbReference type="ARBA" id="ARBA00011079"/>
    </source>
</evidence>
<dbReference type="Gene3D" id="3.40.50.1820">
    <property type="entry name" value="alpha/beta hydrolase"/>
    <property type="match status" value="1"/>
</dbReference>
<dbReference type="Proteomes" id="UP001145021">
    <property type="component" value="Unassembled WGS sequence"/>
</dbReference>
<gene>
    <name evidence="7" type="ORF">LPJ64_001542</name>
</gene>
<dbReference type="SUPFAM" id="SSF53474">
    <property type="entry name" value="alpha/beta-Hydrolases"/>
    <property type="match status" value="2"/>
</dbReference>
<keyword evidence="3 6" id="KW-0732">Signal</keyword>
<dbReference type="InterPro" id="IPR042269">
    <property type="entry name" value="Ser_carbopepase_S28_SKS"/>
</dbReference>
<keyword evidence="2" id="KW-0645">Protease</keyword>
<accession>A0A9W7XL39</accession>
<dbReference type="Pfam" id="PF05577">
    <property type="entry name" value="Peptidase_S28"/>
    <property type="match status" value="1"/>
</dbReference>
<feature type="chain" id="PRO_5040720298" description="Serine carboxypeptidase" evidence="6">
    <location>
        <begin position="21"/>
        <end position="489"/>
    </location>
</feature>
<reference evidence="7" key="1">
    <citation type="submission" date="2022-07" db="EMBL/GenBank/DDBJ databases">
        <title>Phylogenomic reconstructions and comparative analyses of Kickxellomycotina fungi.</title>
        <authorList>
            <person name="Reynolds N.K."/>
            <person name="Stajich J.E."/>
            <person name="Barry K."/>
            <person name="Grigoriev I.V."/>
            <person name="Crous P."/>
            <person name="Smith M.E."/>
        </authorList>
    </citation>
    <scope>NUCLEOTIDE SEQUENCE</scope>
    <source>
        <strain evidence="7">NBRC 105413</strain>
    </source>
</reference>
<keyword evidence="8" id="KW-1185">Reference proteome</keyword>
<feature type="signal peptide" evidence="6">
    <location>
        <begin position="1"/>
        <end position="20"/>
    </location>
</feature>
<name>A0A9W7XL39_9FUNG</name>
<keyword evidence="5" id="KW-0325">Glycoprotein</keyword>
<sequence>MHMYLIASIISTLLFQLVASIAIDSSNTTYSFTQPVDHLGNNKRQWSQRYMINSTFYRSGGPIFMITPGETQLSNYYTDNVHLASLAQSTGGMVVAVEHRFYGQSNPMPDLSGASLAYLTIDNVLEDFASIIRALKTDPSSVFPVAVPKNSQVVFGGGSYAGNIAAWMRAKYPDLVEGAWASSAVVYGRLKNYQYDQSFGHHLNKLGCGKCFAQAVKDLDGILLSNDKQRIIDAQQKFGIPQLNTADSAALVAALVSSAANDPITLAGDPMNYAVCSYFADQTDSHLSSCLDRYASATNAAIERMGLLPNMLLIMGNSSLGLDYTALDQVSRTWYYQMCAWFGGWQVPPPKSTGLTAYRSQLLNLDYWQQNCQKKFGTKIRIPVDVDKYNNEWFDVLRGASNIYYTTGELEIWRDSTVATTTGNLLKSDRGSRIVVIRGANHGQDIQLESELDLDSVKDARRIGNRLVSRWLGSKSKPRNSSISSRDCN</sequence>
<evidence type="ECO:0000313" key="7">
    <source>
        <dbReference type="EMBL" id="KAJ1647014.1"/>
    </source>
</evidence>
<dbReference type="PANTHER" id="PTHR11010">
    <property type="entry name" value="PROTEASE S28 PRO-X CARBOXYPEPTIDASE-RELATED"/>
    <property type="match status" value="1"/>
</dbReference>
<evidence type="ECO:0000256" key="2">
    <source>
        <dbReference type="ARBA" id="ARBA00022670"/>
    </source>
</evidence>
<evidence type="ECO:0000256" key="3">
    <source>
        <dbReference type="ARBA" id="ARBA00022729"/>
    </source>
</evidence>
<dbReference type="PANTHER" id="PTHR11010:SF117">
    <property type="entry name" value="SERINE PROTEASE 16"/>
    <property type="match status" value="1"/>
</dbReference>
<keyword evidence="4" id="KW-0378">Hydrolase</keyword>
<dbReference type="AlphaFoldDB" id="A0A9W7XL39"/>
<evidence type="ECO:0000256" key="6">
    <source>
        <dbReference type="SAM" id="SignalP"/>
    </source>
</evidence>
<comment type="caution">
    <text evidence="7">The sequence shown here is derived from an EMBL/GenBank/DDBJ whole genome shotgun (WGS) entry which is preliminary data.</text>
</comment>
<evidence type="ECO:0000313" key="8">
    <source>
        <dbReference type="Proteomes" id="UP001145021"/>
    </source>
</evidence>
<evidence type="ECO:0008006" key="9">
    <source>
        <dbReference type="Google" id="ProtNLM"/>
    </source>
</evidence>
<proteinExistence type="inferred from homology"/>
<dbReference type="GO" id="GO:0006508">
    <property type="term" value="P:proteolysis"/>
    <property type="evidence" value="ECO:0007669"/>
    <property type="project" value="UniProtKB-KW"/>
</dbReference>
<organism evidence="7 8">
    <name type="scientific">Coemansia asiatica</name>
    <dbReference type="NCBI Taxonomy" id="1052880"/>
    <lineage>
        <taxon>Eukaryota</taxon>
        <taxon>Fungi</taxon>
        <taxon>Fungi incertae sedis</taxon>
        <taxon>Zoopagomycota</taxon>
        <taxon>Kickxellomycotina</taxon>
        <taxon>Kickxellomycetes</taxon>
        <taxon>Kickxellales</taxon>
        <taxon>Kickxellaceae</taxon>
        <taxon>Coemansia</taxon>
    </lineage>
</organism>
<dbReference type="GO" id="GO:0070008">
    <property type="term" value="F:serine-type exopeptidase activity"/>
    <property type="evidence" value="ECO:0007669"/>
    <property type="project" value="InterPro"/>
</dbReference>
<dbReference type="InterPro" id="IPR029058">
    <property type="entry name" value="AB_hydrolase_fold"/>
</dbReference>
<evidence type="ECO:0000256" key="4">
    <source>
        <dbReference type="ARBA" id="ARBA00022801"/>
    </source>
</evidence>
<dbReference type="Gene3D" id="1.20.120.980">
    <property type="entry name" value="Serine carboxypeptidase S28, SKS domain"/>
    <property type="match status" value="1"/>
</dbReference>
<dbReference type="EMBL" id="JANBOH010000041">
    <property type="protein sequence ID" value="KAJ1647014.1"/>
    <property type="molecule type" value="Genomic_DNA"/>
</dbReference>
<evidence type="ECO:0000256" key="5">
    <source>
        <dbReference type="ARBA" id="ARBA00023180"/>
    </source>
</evidence>
<comment type="similarity">
    <text evidence="1">Belongs to the peptidase S28 family.</text>
</comment>